<name>A0ABU0BB20_9HYPH</name>
<protein>
    <submittedName>
        <fullName evidence="2">Transcriptional regulator with XRE-family HTH domain</fullName>
    </submittedName>
</protein>
<dbReference type="Proteomes" id="UP001224682">
    <property type="component" value="Unassembled WGS sequence"/>
</dbReference>
<feature type="domain" description="HTH cro/C1-type" evidence="1">
    <location>
        <begin position="12"/>
        <end position="55"/>
    </location>
</feature>
<organism evidence="2 3">
    <name type="scientific">Ancylobacter polymorphus</name>
    <dbReference type="NCBI Taxonomy" id="223390"/>
    <lineage>
        <taxon>Bacteria</taxon>
        <taxon>Pseudomonadati</taxon>
        <taxon>Pseudomonadota</taxon>
        <taxon>Alphaproteobacteria</taxon>
        <taxon>Hyphomicrobiales</taxon>
        <taxon>Xanthobacteraceae</taxon>
        <taxon>Ancylobacter</taxon>
    </lineage>
</organism>
<dbReference type="SUPFAM" id="SSF47413">
    <property type="entry name" value="lambda repressor-like DNA-binding domains"/>
    <property type="match status" value="1"/>
</dbReference>
<keyword evidence="3" id="KW-1185">Reference proteome</keyword>
<dbReference type="Gene3D" id="1.10.260.40">
    <property type="entry name" value="lambda repressor-like DNA-binding domains"/>
    <property type="match status" value="1"/>
</dbReference>
<evidence type="ECO:0000313" key="2">
    <source>
        <dbReference type="EMBL" id="MDQ0302516.1"/>
    </source>
</evidence>
<gene>
    <name evidence="2" type="ORF">J2S75_001544</name>
</gene>
<dbReference type="CDD" id="cd00093">
    <property type="entry name" value="HTH_XRE"/>
    <property type="match status" value="1"/>
</dbReference>
<dbReference type="PROSITE" id="PS50943">
    <property type="entry name" value="HTH_CROC1"/>
    <property type="match status" value="1"/>
</dbReference>
<proteinExistence type="predicted"/>
<reference evidence="2 3" key="1">
    <citation type="submission" date="2023-07" db="EMBL/GenBank/DDBJ databases">
        <title>Genomic Encyclopedia of Type Strains, Phase IV (KMG-IV): sequencing the most valuable type-strain genomes for metagenomic binning, comparative biology and taxonomic classification.</title>
        <authorList>
            <person name="Goeker M."/>
        </authorList>
    </citation>
    <scope>NUCLEOTIDE SEQUENCE [LARGE SCALE GENOMIC DNA]</scope>
    <source>
        <strain evidence="2 3">DSM 2457</strain>
    </source>
</reference>
<dbReference type="EMBL" id="JAUSUI010000003">
    <property type="protein sequence ID" value="MDQ0302516.1"/>
    <property type="molecule type" value="Genomic_DNA"/>
</dbReference>
<sequence length="200" mass="22467">MSEDNAAFARRLRDWRRLSGIKQLALADMLGVSQAAVSYWETGRDRPSAELLKRIDEMIASSSVGEVTLERVFTERQPGVMALYDLDGIRFMAASRGYRALWPGMYQLQGKSLERHLVNESGLMLANQALRRDVDSGKLALVSGVSDRHTDIVVDIAVRHEWTIRIRRFGPKTLLSISYDPCAETVPVGITEVKLFSDLK</sequence>
<dbReference type="Pfam" id="PF01381">
    <property type="entry name" value="HTH_3"/>
    <property type="match status" value="1"/>
</dbReference>
<dbReference type="InterPro" id="IPR010982">
    <property type="entry name" value="Lambda_DNA-bd_dom_sf"/>
</dbReference>
<accession>A0ABU0BB20</accession>
<dbReference type="InterPro" id="IPR001387">
    <property type="entry name" value="Cro/C1-type_HTH"/>
</dbReference>
<dbReference type="RefSeq" id="WP_307019236.1">
    <property type="nucleotide sequence ID" value="NZ_JAUSUI010000003.1"/>
</dbReference>
<dbReference type="SMART" id="SM00530">
    <property type="entry name" value="HTH_XRE"/>
    <property type="match status" value="1"/>
</dbReference>
<comment type="caution">
    <text evidence="2">The sequence shown here is derived from an EMBL/GenBank/DDBJ whole genome shotgun (WGS) entry which is preliminary data.</text>
</comment>
<evidence type="ECO:0000313" key="3">
    <source>
        <dbReference type="Proteomes" id="UP001224682"/>
    </source>
</evidence>
<evidence type="ECO:0000259" key="1">
    <source>
        <dbReference type="PROSITE" id="PS50943"/>
    </source>
</evidence>